<gene>
    <name evidence="1" type="ORF">EVEC_LOCUS5283</name>
</gene>
<dbReference type="Proteomes" id="UP000274131">
    <property type="component" value="Unassembled WGS sequence"/>
</dbReference>
<accession>A0A0N4V602</accession>
<dbReference type="EMBL" id="UXUI01008112">
    <property type="protein sequence ID" value="VDD90532.1"/>
    <property type="molecule type" value="Genomic_DNA"/>
</dbReference>
<name>A0A0N4V602_ENTVE</name>
<keyword evidence="2" id="KW-1185">Reference proteome</keyword>
<dbReference type="InterPro" id="IPR038558">
    <property type="entry name" value="SAS-6_N_sf"/>
</dbReference>
<organism evidence="3">
    <name type="scientific">Enterobius vermicularis</name>
    <name type="common">Human pinworm</name>
    <dbReference type="NCBI Taxonomy" id="51028"/>
    <lineage>
        <taxon>Eukaryota</taxon>
        <taxon>Metazoa</taxon>
        <taxon>Ecdysozoa</taxon>
        <taxon>Nematoda</taxon>
        <taxon>Chromadorea</taxon>
        <taxon>Rhabditida</taxon>
        <taxon>Spirurina</taxon>
        <taxon>Oxyuridomorpha</taxon>
        <taxon>Oxyuroidea</taxon>
        <taxon>Oxyuridae</taxon>
        <taxon>Enterobius</taxon>
    </lineage>
</organism>
<proteinExistence type="predicted"/>
<evidence type="ECO:0000313" key="3">
    <source>
        <dbReference type="WBParaSite" id="EVEC_0000567201-mRNA-1"/>
    </source>
</evidence>
<sequence>MALRILVDEGISVDVGSNQPLYPIISVNNRYDELKKKQHLLQEVQFEDFVSFIQNFLKETKGGNGMFKGTPVDDSRKFRLDLVSMPRGFKAIVLLSLELELLTIWQLADYIKEMSRVFKMARGYPRVCTELCHKIFRLHLERCEEIDALRRKYGSEQEQLQGDKEKFAVIDGKAKVCNYLCF</sequence>
<dbReference type="AlphaFoldDB" id="A0A0N4V602"/>
<evidence type="ECO:0000313" key="2">
    <source>
        <dbReference type="Proteomes" id="UP000274131"/>
    </source>
</evidence>
<dbReference type="Gene3D" id="2.170.210.20">
    <property type="entry name" value="Spindle assembly abnormal protein 6, N-terminal domain"/>
    <property type="match status" value="1"/>
</dbReference>
<reference evidence="3" key="1">
    <citation type="submission" date="2017-02" db="UniProtKB">
        <authorList>
            <consortium name="WormBaseParasite"/>
        </authorList>
    </citation>
    <scope>IDENTIFICATION</scope>
</reference>
<reference evidence="1 2" key="2">
    <citation type="submission" date="2018-10" db="EMBL/GenBank/DDBJ databases">
        <authorList>
            <consortium name="Pathogen Informatics"/>
        </authorList>
    </citation>
    <scope>NUCLEOTIDE SEQUENCE [LARGE SCALE GENOMIC DNA]</scope>
</reference>
<evidence type="ECO:0000313" key="1">
    <source>
        <dbReference type="EMBL" id="VDD90532.1"/>
    </source>
</evidence>
<dbReference type="WBParaSite" id="EVEC_0000567201-mRNA-1">
    <property type="protein sequence ID" value="EVEC_0000567201-mRNA-1"/>
    <property type="gene ID" value="EVEC_0000567201"/>
</dbReference>
<protein>
    <submittedName>
        <fullName evidence="3">ANK_REP_REGION domain-containing protein</fullName>
    </submittedName>
</protein>